<dbReference type="AlphaFoldDB" id="A0A6C0I3P1"/>
<feature type="region of interest" description="Disordered" evidence="2">
    <location>
        <begin position="1"/>
        <end position="31"/>
    </location>
</feature>
<proteinExistence type="predicted"/>
<sequence length="208" mass="24421">MSRSSSADVPLIPRSPPPSSRSTMSLPPSPRNTIQALRYEAANDYKCRGCISRCLPCVDTPEQHIQKQLAEASNREFQIAQTMRNDPDRIEREKILLNLQQLGRQLKILNQNPLDNEKQITLLNEEIRQLKEELELLKNFIDHKKLREDHRNTASVEGAFRTLSDIGGTINRKTRKYKKNNKKYKSKNRRSKYLKNIKRNRRTYKHRN</sequence>
<evidence type="ECO:0000256" key="1">
    <source>
        <dbReference type="SAM" id="Coils"/>
    </source>
</evidence>
<evidence type="ECO:0000256" key="2">
    <source>
        <dbReference type="SAM" id="MobiDB-lite"/>
    </source>
</evidence>
<name>A0A6C0I3P1_9ZZZZ</name>
<protein>
    <submittedName>
        <fullName evidence="3">Uncharacterized protein</fullName>
    </submittedName>
</protein>
<reference evidence="3" key="1">
    <citation type="journal article" date="2020" name="Nature">
        <title>Giant virus diversity and host interactions through global metagenomics.</title>
        <authorList>
            <person name="Schulz F."/>
            <person name="Roux S."/>
            <person name="Paez-Espino D."/>
            <person name="Jungbluth S."/>
            <person name="Walsh D.A."/>
            <person name="Denef V.J."/>
            <person name="McMahon K.D."/>
            <person name="Konstantinidis K.T."/>
            <person name="Eloe-Fadrosh E.A."/>
            <person name="Kyrpides N.C."/>
            <person name="Woyke T."/>
        </authorList>
    </citation>
    <scope>NUCLEOTIDE SEQUENCE</scope>
    <source>
        <strain evidence="3">GVMAG-M-3300023184-18</strain>
    </source>
</reference>
<feature type="coiled-coil region" evidence="1">
    <location>
        <begin position="92"/>
        <end position="147"/>
    </location>
</feature>
<evidence type="ECO:0000313" key="3">
    <source>
        <dbReference type="EMBL" id="QHT86997.1"/>
    </source>
</evidence>
<keyword evidence="1" id="KW-0175">Coiled coil</keyword>
<dbReference type="EMBL" id="MN740079">
    <property type="protein sequence ID" value="QHT86997.1"/>
    <property type="molecule type" value="Genomic_DNA"/>
</dbReference>
<accession>A0A6C0I3P1</accession>
<organism evidence="3">
    <name type="scientific">viral metagenome</name>
    <dbReference type="NCBI Taxonomy" id="1070528"/>
    <lineage>
        <taxon>unclassified sequences</taxon>
        <taxon>metagenomes</taxon>
        <taxon>organismal metagenomes</taxon>
    </lineage>
</organism>